<name>A0AB38YED9_9GAMM</name>
<dbReference type="InterPro" id="IPR037021">
    <property type="entry name" value="RnfH_sf"/>
</dbReference>
<dbReference type="InterPro" id="IPR016155">
    <property type="entry name" value="Mopterin_synth/thiamin_S_b"/>
</dbReference>
<dbReference type="InterPro" id="IPR005346">
    <property type="entry name" value="RnfH"/>
</dbReference>
<dbReference type="HAMAP" id="MF_00460">
    <property type="entry name" value="UPF0125_RnfH"/>
    <property type="match status" value="1"/>
</dbReference>
<gene>
    <name evidence="3" type="ORF">NFC81_12490</name>
</gene>
<dbReference type="AlphaFoldDB" id="A0AB38YED9"/>
<evidence type="ECO:0000256" key="1">
    <source>
        <dbReference type="ARBA" id="ARBA00010645"/>
    </source>
</evidence>
<dbReference type="PANTHER" id="PTHR37483">
    <property type="entry name" value="UPF0125 PROTEIN RATB"/>
    <property type="match status" value="1"/>
</dbReference>
<evidence type="ECO:0000313" key="3">
    <source>
        <dbReference type="EMBL" id="WLD57522.1"/>
    </source>
</evidence>
<comment type="similarity">
    <text evidence="1 2">Belongs to the UPF0125 (RnfH) family.</text>
</comment>
<dbReference type="SUPFAM" id="SSF54285">
    <property type="entry name" value="MoaD/ThiS"/>
    <property type="match status" value="1"/>
</dbReference>
<organism evidence="3">
    <name type="scientific">Salinispirillum sp. LH 10-3-1</name>
    <dbReference type="NCBI Taxonomy" id="2952525"/>
    <lineage>
        <taxon>Bacteria</taxon>
        <taxon>Pseudomonadati</taxon>
        <taxon>Pseudomonadota</taxon>
        <taxon>Gammaproteobacteria</taxon>
        <taxon>Oceanospirillales</taxon>
        <taxon>Saccharospirillaceae</taxon>
        <taxon>Salinispirillum</taxon>
    </lineage>
</organism>
<dbReference type="Gene3D" id="3.10.20.280">
    <property type="entry name" value="RnfH-like"/>
    <property type="match status" value="1"/>
</dbReference>
<dbReference type="Pfam" id="PF03658">
    <property type="entry name" value="Ub-RnfH"/>
    <property type="match status" value="1"/>
</dbReference>
<dbReference type="PANTHER" id="PTHR37483:SF1">
    <property type="entry name" value="UPF0125 PROTEIN RATB"/>
    <property type="match status" value="1"/>
</dbReference>
<dbReference type="RefSeq" id="WP_304994807.1">
    <property type="nucleotide sequence ID" value="NZ_CP101717.1"/>
</dbReference>
<protein>
    <recommendedName>
        <fullName evidence="2">UPF0125 protein NFC81_12490</fullName>
    </recommendedName>
</protein>
<sequence length="98" mass="10646">MADVQIEVAYATPEKQRILSLHVPEGTTCRAAVALSKIADEFPDADMASAPLGIFGKKIATPETTVVEDGQRIEIYRPLLIDPKQARLNRAARATAKD</sequence>
<proteinExistence type="inferred from homology"/>
<accession>A0AB38YED9</accession>
<evidence type="ECO:0000256" key="2">
    <source>
        <dbReference type="HAMAP-Rule" id="MF_00460"/>
    </source>
</evidence>
<dbReference type="NCBIfam" id="NF002490">
    <property type="entry name" value="PRK01777.1"/>
    <property type="match status" value="1"/>
</dbReference>
<reference evidence="3" key="1">
    <citation type="submission" date="2022-07" db="EMBL/GenBank/DDBJ databases">
        <title>Complete genome sequence of Salinispirillum sp. LH10-3-1 capable of multiple carbohydrate inversion isolated from a soda lake.</title>
        <authorList>
            <person name="Liu J."/>
            <person name="Zhai Y."/>
            <person name="Zhang H."/>
            <person name="Yang H."/>
            <person name="Qu J."/>
            <person name="Li J."/>
        </authorList>
    </citation>
    <scope>NUCLEOTIDE SEQUENCE</scope>
    <source>
        <strain evidence="3">LH 10-3-1</strain>
    </source>
</reference>
<dbReference type="EMBL" id="CP101717">
    <property type="protein sequence ID" value="WLD57522.1"/>
    <property type="molecule type" value="Genomic_DNA"/>
</dbReference>